<feature type="signal peptide" evidence="5">
    <location>
        <begin position="1"/>
        <end position="20"/>
    </location>
</feature>
<feature type="chain" id="PRO_5004933591" description="LysM domain-containing protein" evidence="5">
    <location>
        <begin position="21"/>
        <end position="748"/>
    </location>
</feature>
<keyword evidence="1" id="KW-0147">Chitin-binding</keyword>
<feature type="domain" description="LysM" evidence="6">
    <location>
        <begin position="39"/>
        <end position="86"/>
    </location>
</feature>
<feature type="region of interest" description="Disordered" evidence="4">
    <location>
        <begin position="232"/>
        <end position="252"/>
    </location>
</feature>
<evidence type="ECO:0000256" key="4">
    <source>
        <dbReference type="SAM" id="MobiDB-lite"/>
    </source>
</evidence>
<keyword evidence="2" id="KW-0843">Virulence</keyword>
<sequence length="748" mass="83185">MESLILSLFFYWAIIPAVLTQDSKPGAPVHPGQPSNCIAWHTVKQGDDCETVPRRYYITKKEFLAWNPTVSKDCLTNFWLKYAYCVRVDVANTQSTKESITSTTKMPSTEDLSSTITSASRIISKSIATTSANTTYSVLNPVSTWNITTPTTDVTWPPKATQSGQPKDRNKWHLVHGRQSCRDVLSTHSSFMKKEDFFKWNPEVHQDCSGLFVGYRYCVGVKSNSTGNLEWETSTPPFTPPPEPTSHKPTKLTPSGSNFTPTPTHGPMPTDCVNYHQAEADESCRDILKTYNYLSRDQFFKYNPVLEKNCDDLWKGNWYCIGVKSELPMPPTVTTTPSDVPRGSPKDCKAWYYTTGGETCEQLANMFGTFSIKGLIAMNPSVLDDCGDIEDNTWYCVAGPDTPTTRTADVTASTRPATAMPTQSGIATGCERYWLVSKKDTCKSIRRANSISLEKLLTWNPALGRVSRSTGNGGAVYAIASHHPNIAGTRLSQVGNSLLTTFAAKASRIIASYGSKLSKIQNAVSRGLWDGFFLAAKRVYVEGVEVLYGTNTVHLGSKALLDNLSALLLPQRLSIIPGLEDVWSVGTHEHQGRAAPNQHQLEKILHVLDTQFPSLSILHLGIRLDLPIVQMVNSRPTMQRAYLDGMLRILDEFVKRRKGCLRKPFILSITTSAWRDLERCIRTGGYPGMWLSCSRIWRCLLPGSKVTSGSDENQNATADKGYWTWRDHDAIRRSANSMGRGHLLPHTL</sequence>
<organism evidence="7">
    <name type="scientific">Fusarium oxysporum f. sp. melonis 26406</name>
    <dbReference type="NCBI Taxonomy" id="1089452"/>
    <lineage>
        <taxon>Eukaryota</taxon>
        <taxon>Fungi</taxon>
        <taxon>Dikarya</taxon>
        <taxon>Ascomycota</taxon>
        <taxon>Pezizomycotina</taxon>
        <taxon>Sordariomycetes</taxon>
        <taxon>Hypocreomycetidae</taxon>
        <taxon>Hypocreales</taxon>
        <taxon>Nectriaceae</taxon>
        <taxon>Fusarium</taxon>
        <taxon>Fusarium oxysporum species complex</taxon>
    </lineage>
</organism>
<dbReference type="Gene3D" id="3.10.350.10">
    <property type="entry name" value="LysM domain"/>
    <property type="match status" value="5"/>
</dbReference>
<dbReference type="OrthoDB" id="5985073at2759"/>
<evidence type="ECO:0000256" key="5">
    <source>
        <dbReference type="SAM" id="SignalP"/>
    </source>
</evidence>
<dbReference type="Proteomes" id="UP000030703">
    <property type="component" value="Unassembled WGS sequence"/>
</dbReference>
<evidence type="ECO:0000256" key="1">
    <source>
        <dbReference type="ARBA" id="ARBA00022669"/>
    </source>
</evidence>
<name>W9ZE13_FUSOX</name>
<dbReference type="PANTHER" id="PTHR34997:SF1">
    <property type="entry name" value="PEPTIDOGLYCAN-BINDING LYSIN DOMAIN"/>
    <property type="match status" value="1"/>
</dbReference>
<accession>W9ZE13</accession>
<dbReference type="Pfam" id="PF01476">
    <property type="entry name" value="LysM"/>
    <property type="match status" value="1"/>
</dbReference>
<feature type="domain" description="LysM" evidence="6">
    <location>
        <begin position="171"/>
        <end position="219"/>
    </location>
</feature>
<dbReference type="VEuPathDB" id="FungiDB:FOMG_14073"/>
<dbReference type="CDD" id="cd00118">
    <property type="entry name" value="LysM"/>
    <property type="match status" value="1"/>
</dbReference>
<evidence type="ECO:0000256" key="3">
    <source>
        <dbReference type="ARBA" id="ARBA00044955"/>
    </source>
</evidence>
<dbReference type="PROSITE" id="PS51782">
    <property type="entry name" value="LYSM"/>
    <property type="match status" value="2"/>
</dbReference>
<dbReference type="AlphaFoldDB" id="W9ZE13"/>
<dbReference type="HOGENOM" id="CLU_010591_4_0_1"/>
<dbReference type="InterPro" id="IPR052210">
    <property type="entry name" value="LysM1-like"/>
</dbReference>
<keyword evidence="5" id="KW-0732">Signal</keyword>
<evidence type="ECO:0000256" key="2">
    <source>
        <dbReference type="ARBA" id="ARBA00023026"/>
    </source>
</evidence>
<proteinExistence type="inferred from homology"/>
<evidence type="ECO:0000259" key="6">
    <source>
        <dbReference type="PROSITE" id="PS51782"/>
    </source>
</evidence>
<dbReference type="SUPFAM" id="SSF54106">
    <property type="entry name" value="LysM domain"/>
    <property type="match status" value="1"/>
</dbReference>
<comment type="similarity">
    <text evidence="3">Belongs to the secreted LysM effector family.</text>
</comment>
<dbReference type="GO" id="GO:0008061">
    <property type="term" value="F:chitin binding"/>
    <property type="evidence" value="ECO:0007669"/>
    <property type="project" value="UniProtKB-KW"/>
</dbReference>
<reference evidence="7" key="2">
    <citation type="submission" date="2012-05" db="EMBL/GenBank/DDBJ databases">
        <title>Annotation of the Genome Sequence of Fusarium oxysporum f. sp. melonis 26406.</title>
        <authorList>
            <consortium name="The Broad Institute Genomics Platform"/>
            <person name="Ma L.-J."/>
            <person name="Corby-Kistler H."/>
            <person name="Broz K."/>
            <person name="Gale L.R."/>
            <person name="Jonkers W."/>
            <person name="O'Donnell K."/>
            <person name="Ploetz R."/>
            <person name="Steinberg C."/>
            <person name="Schwartz D.C."/>
            <person name="VanEtten H."/>
            <person name="Zhou S."/>
            <person name="Young S.K."/>
            <person name="Zeng Q."/>
            <person name="Gargeya S."/>
            <person name="Fitzgerald M."/>
            <person name="Abouelleil A."/>
            <person name="Alvarado L."/>
            <person name="Chapman S.B."/>
            <person name="Gainer-Dewar J."/>
            <person name="Goldberg J."/>
            <person name="Griggs A."/>
            <person name="Gujja S."/>
            <person name="Hansen M."/>
            <person name="Howarth C."/>
            <person name="Imamovic A."/>
            <person name="Ireland A."/>
            <person name="Larimer J."/>
            <person name="McCowan C."/>
            <person name="Murphy C."/>
            <person name="Pearson M."/>
            <person name="Poon T.W."/>
            <person name="Priest M."/>
            <person name="Roberts A."/>
            <person name="Saif S."/>
            <person name="Shea T."/>
            <person name="Sykes S."/>
            <person name="Wortman J."/>
            <person name="Nusbaum C."/>
            <person name="Birren B."/>
        </authorList>
    </citation>
    <scope>NUCLEOTIDE SEQUENCE</scope>
    <source>
        <strain evidence="7">26406</strain>
    </source>
</reference>
<dbReference type="InterPro" id="IPR018392">
    <property type="entry name" value="LysM"/>
</dbReference>
<gene>
    <name evidence="7" type="ORF">FOMG_14073</name>
</gene>
<dbReference type="EMBL" id="JH659342">
    <property type="protein sequence ID" value="EXK29605.1"/>
    <property type="molecule type" value="Genomic_DNA"/>
</dbReference>
<dbReference type="InterPro" id="IPR036779">
    <property type="entry name" value="LysM_dom_sf"/>
</dbReference>
<protein>
    <recommendedName>
        <fullName evidence="6">LysM domain-containing protein</fullName>
    </recommendedName>
</protein>
<dbReference type="PANTHER" id="PTHR34997">
    <property type="entry name" value="AM15"/>
    <property type="match status" value="1"/>
</dbReference>
<reference evidence="7" key="1">
    <citation type="submission" date="2012-04" db="EMBL/GenBank/DDBJ databases">
        <title>The Genome Sequence of Fusarium oxysporum melonis.</title>
        <authorList>
            <consortium name="The Broad Institute Genome Sequencing Platform"/>
            <person name="Ma L.-J."/>
            <person name="Gale L.R."/>
            <person name="Schwartz D.C."/>
            <person name="Zhou S."/>
            <person name="Corby-Kistler H."/>
            <person name="Young S.K."/>
            <person name="Zeng Q."/>
            <person name="Gargeya S."/>
            <person name="Fitzgerald M."/>
            <person name="Haas B."/>
            <person name="Abouelleil A."/>
            <person name="Alvarado L."/>
            <person name="Arachchi H.M."/>
            <person name="Berlin A."/>
            <person name="Brown A."/>
            <person name="Chapman S.B."/>
            <person name="Chen Z."/>
            <person name="Dunbar C."/>
            <person name="Freedman E."/>
            <person name="Gearin G."/>
            <person name="Goldberg J."/>
            <person name="Griggs A."/>
            <person name="Gujja S."/>
            <person name="Heiman D."/>
            <person name="Howarth C."/>
            <person name="Larson L."/>
            <person name="Lui A."/>
            <person name="MacDonald P.J.P."/>
            <person name="Montmayeur A."/>
            <person name="Murphy C."/>
            <person name="Neiman D."/>
            <person name="Pearson M."/>
            <person name="Priest M."/>
            <person name="Roberts A."/>
            <person name="Saif S."/>
            <person name="Shea T."/>
            <person name="Shenoy N."/>
            <person name="Sisk P."/>
            <person name="Stolte C."/>
            <person name="Sykes S."/>
            <person name="Wortman J."/>
            <person name="Nusbaum C."/>
            <person name="Birren B."/>
        </authorList>
    </citation>
    <scope>NUCLEOTIDE SEQUENCE</scope>
    <source>
        <strain evidence="7">26406</strain>
    </source>
</reference>
<evidence type="ECO:0000313" key="7">
    <source>
        <dbReference type="EMBL" id="EXK29605.1"/>
    </source>
</evidence>